<reference evidence="3" key="1">
    <citation type="journal article" date="2020" name="mSystems">
        <title>Genome- and Community-Level Interaction Insights into Carbon Utilization and Element Cycling Functions of Hydrothermarchaeota in Hydrothermal Sediment.</title>
        <authorList>
            <person name="Zhou Z."/>
            <person name="Liu Y."/>
            <person name="Xu W."/>
            <person name="Pan J."/>
            <person name="Luo Z.H."/>
            <person name="Li M."/>
        </authorList>
    </citation>
    <scope>NUCLEOTIDE SEQUENCE [LARGE SCALE GENOMIC DNA]</scope>
    <source>
        <strain evidence="3">SpSt-97</strain>
    </source>
</reference>
<dbReference type="EMBL" id="DTPI01000021">
    <property type="protein sequence ID" value="HGE66071.1"/>
    <property type="molecule type" value="Genomic_DNA"/>
</dbReference>
<evidence type="ECO:0000259" key="2">
    <source>
        <dbReference type="Pfam" id="PF09843"/>
    </source>
</evidence>
<feature type="transmembrane region" description="Helical" evidence="1">
    <location>
        <begin position="506"/>
        <end position="527"/>
    </location>
</feature>
<feature type="transmembrane region" description="Helical" evidence="1">
    <location>
        <begin position="74"/>
        <end position="94"/>
    </location>
</feature>
<feature type="transmembrane region" description="Helical" evidence="1">
    <location>
        <begin position="123"/>
        <end position="139"/>
    </location>
</feature>
<keyword evidence="1" id="KW-0472">Membrane</keyword>
<keyword evidence="1" id="KW-0812">Transmembrane</keyword>
<gene>
    <name evidence="3" type="ORF">ENX77_02930</name>
</gene>
<evidence type="ECO:0000313" key="3">
    <source>
        <dbReference type="EMBL" id="HGE66071.1"/>
    </source>
</evidence>
<accession>A0A7C3UBM9</accession>
<dbReference type="AlphaFoldDB" id="A0A7C3UBM9"/>
<organism evidence="3">
    <name type="scientific">Geoglobus ahangari</name>
    <dbReference type="NCBI Taxonomy" id="113653"/>
    <lineage>
        <taxon>Archaea</taxon>
        <taxon>Methanobacteriati</taxon>
        <taxon>Methanobacteriota</taxon>
        <taxon>Archaeoglobi</taxon>
        <taxon>Archaeoglobales</taxon>
        <taxon>Archaeoglobaceae</taxon>
        <taxon>Geoglobus</taxon>
    </lineage>
</organism>
<feature type="transmembrane region" description="Helical" evidence="1">
    <location>
        <begin position="100"/>
        <end position="118"/>
    </location>
</feature>
<feature type="transmembrane region" description="Helical" evidence="1">
    <location>
        <begin position="44"/>
        <end position="62"/>
    </location>
</feature>
<keyword evidence="1" id="KW-1133">Transmembrane helix</keyword>
<protein>
    <submittedName>
        <fullName evidence="3">DUF2070 family protein</fullName>
    </submittedName>
</protein>
<sequence>MIDVNLIEKFYSKIFSVPKKRVSISVGFLSIILATYLNGVSGLFFRYLLLGASLVALLLIAGKTLNSGFNSRRIFFFALFLLILIELMDFIVIHLFDREIILLSPTVIAFILSVTFYFTSERFNILIPFLIILSLYPLNGTMNGLEIYVVSATAGISLSYIFIRFLDRNIGRINIAEIVRSFVLYWLKGNPEIFEKELLKFSEVKKGRVYLIKMNDVKIFAPEFHPGPFRDVGGSKLVEESLKKYDMFLHAVSDHTSNPATKEDVRKIVNQIFDLVEAKPKKPFCVEGDKFKLKVYPFDKFNLLIIHGKDAIDDLPSKIREIAGKYFHNPIVVDAHNAYKENYEISASDILEINSLFEKASKIETDFCSLKIYFEKADYLSETVCGKISLLLMKFDGEKHGILMIDSNNMDVELRNKLEKISSINLDIVTTDNHSKTGVSPKIGYKPAGKKDFEFISSFLKKSLENAKFDEAKVFFGFRDVSVKVMGDVFFKEAEEALRRFGECSLYLFFLFSLLNGIISLALGIAFI</sequence>
<dbReference type="Pfam" id="PF09843">
    <property type="entry name" value="DUF2070"/>
    <property type="match status" value="1"/>
</dbReference>
<name>A0A7C3UBM9_9EURY</name>
<comment type="caution">
    <text evidence="3">The sequence shown here is derived from an EMBL/GenBank/DDBJ whole genome shotgun (WGS) entry which is preliminary data.</text>
</comment>
<evidence type="ECO:0000256" key="1">
    <source>
        <dbReference type="SAM" id="Phobius"/>
    </source>
</evidence>
<feature type="transmembrane region" description="Helical" evidence="1">
    <location>
        <begin position="21"/>
        <end position="38"/>
    </location>
</feature>
<dbReference type="InterPro" id="IPR019204">
    <property type="entry name" value="DUF2070_membrane"/>
</dbReference>
<feature type="transmembrane region" description="Helical" evidence="1">
    <location>
        <begin position="145"/>
        <end position="163"/>
    </location>
</feature>
<proteinExistence type="predicted"/>
<feature type="domain" description="DUF2070" evidence="2">
    <location>
        <begin position="7"/>
        <end position="516"/>
    </location>
</feature>